<dbReference type="GO" id="GO:0005829">
    <property type="term" value="C:cytosol"/>
    <property type="evidence" value="ECO:0007669"/>
    <property type="project" value="TreeGrafter"/>
</dbReference>
<comment type="subunit">
    <text evidence="3 9">Homodimer.</text>
</comment>
<evidence type="ECO:0000256" key="7">
    <source>
        <dbReference type="ARBA" id="ARBA00049157"/>
    </source>
</evidence>
<dbReference type="HOGENOM" id="CLU_067069_1_1_9"/>
<comment type="similarity">
    <text evidence="8 9">Belongs to the OMP decarboxylase family. Type 1 subfamily.</text>
</comment>
<comment type="catalytic activity">
    <reaction evidence="7 9 12">
        <text>orotidine 5'-phosphate + H(+) = UMP + CO2</text>
        <dbReference type="Rhea" id="RHEA:11596"/>
        <dbReference type="ChEBI" id="CHEBI:15378"/>
        <dbReference type="ChEBI" id="CHEBI:16526"/>
        <dbReference type="ChEBI" id="CHEBI:57538"/>
        <dbReference type="ChEBI" id="CHEBI:57865"/>
        <dbReference type="EC" id="4.1.1.23"/>
    </reaction>
</comment>
<evidence type="ECO:0000259" key="13">
    <source>
        <dbReference type="SMART" id="SM00934"/>
    </source>
</evidence>
<evidence type="ECO:0000313" key="15">
    <source>
        <dbReference type="Proteomes" id="UP000005025"/>
    </source>
</evidence>
<feature type="domain" description="Orotidine 5'-phosphate decarboxylase" evidence="13">
    <location>
        <begin position="23"/>
        <end position="250"/>
    </location>
</feature>
<evidence type="ECO:0000313" key="14">
    <source>
        <dbReference type="EMBL" id="EHO53078.1"/>
    </source>
</evidence>
<feature type="binding site" evidence="9 11">
    <location>
        <position position="143"/>
    </location>
    <ligand>
        <name>substrate</name>
    </ligand>
</feature>
<keyword evidence="5 9" id="KW-0665">Pyrimidine biosynthesis</keyword>
<proteinExistence type="inferred from homology"/>
<evidence type="ECO:0000256" key="2">
    <source>
        <dbReference type="ARBA" id="ARBA00004861"/>
    </source>
</evidence>
<feature type="binding site" evidence="9 11">
    <location>
        <position position="214"/>
    </location>
    <ligand>
        <name>substrate</name>
    </ligand>
</feature>
<dbReference type="Pfam" id="PF00215">
    <property type="entry name" value="OMPdecase"/>
    <property type="match status" value="1"/>
</dbReference>
<dbReference type="NCBIfam" id="NF001273">
    <property type="entry name" value="PRK00230.1"/>
    <property type="match status" value="1"/>
</dbReference>
<dbReference type="PATRIC" id="fig|797516.3.peg.644"/>
<dbReference type="GO" id="GO:0044205">
    <property type="term" value="P:'de novo' UMP biosynthetic process"/>
    <property type="evidence" value="ECO:0007669"/>
    <property type="project" value="UniProtKB-UniRule"/>
</dbReference>
<evidence type="ECO:0000256" key="8">
    <source>
        <dbReference type="ARBA" id="ARBA00061012"/>
    </source>
</evidence>
<evidence type="ECO:0000256" key="5">
    <source>
        <dbReference type="ARBA" id="ARBA00022975"/>
    </source>
</evidence>
<feature type="binding site" evidence="9 11">
    <location>
        <position position="29"/>
    </location>
    <ligand>
        <name>substrate</name>
    </ligand>
</feature>
<dbReference type="PROSITE" id="PS00156">
    <property type="entry name" value="OMPDECASE"/>
    <property type="match status" value="1"/>
</dbReference>
<dbReference type="Gene3D" id="3.20.20.70">
    <property type="entry name" value="Aldolase class I"/>
    <property type="match status" value="1"/>
</dbReference>
<accession>H1LDP5</accession>
<feature type="binding site" evidence="9">
    <location>
        <begin position="79"/>
        <end position="88"/>
    </location>
    <ligand>
        <name>substrate</name>
    </ligand>
</feature>
<dbReference type="GO" id="GO:0006207">
    <property type="term" value="P:'de novo' pyrimidine nucleobase biosynthetic process"/>
    <property type="evidence" value="ECO:0007669"/>
    <property type="project" value="InterPro"/>
</dbReference>
<name>H1LDP5_9LACO</name>
<feature type="binding site" evidence="9 11">
    <location>
        <position position="234"/>
    </location>
    <ligand>
        <name>substrate</name>
    </ligand>
</feature>
<evidence type="ECO:0000256" key="3">
    <source>
        <dbReference type="ARBA" id="ARBA00011738"/>
    </source>
</evidence>
<dbReference type="InterPro" id="IPR011060">
    <property type="entry name" value="RibuloseP-bd_barrel"/>
</dbReference>
<dbReference type="InterPro" id="IPR013785">
    <property type="entry name" value="Aldolase_TIM"/>
</dbReference>
<dbReference type="EMBL" id="AGRJ01000074">
    <property type="protein sequence ID" value="EHO53078.1"/>
    <property type="molecule type" value="Genomic_DNA"/>
</dbReference>
<feature type="active site" description="For OMPdecase activity" evidence="10">
    <location>
        <position position="81"/>
    </location>
</feature>
<evidence type="ECO:0000256" key="11">
    <source>
        <dbReference type="PIRSR" id="PIRSR614732-2"/>
    </source>
</evidence>
<dbReference type="EC" id="4.1.1.23" evidence="9"/>
<dbReference type="CDD" id="cd04725">
    <property type="entry name" value="OMP_decarboxylase_like"/>
    <property type="match status" value="1"/>
</dbReference>
<dbReference type="GO" id="GO:0004590">
    <property type="term" value="F:orotidine-5'-phosphate decarboxylase activity"/>
    <property type="evidence" value="ECO:0007669"/>
    <property type="project" value="UniProtKB-UniRule"/>
</dbReference>
<evidence type="ECO:0000256" key="1">
    <source>
        <dbReference type="ARBA" id="ARBA00002356"/>
    </source>
</evidence>
<keyword evidence="6 9" id="KW-0456">Lyase</keyword>
<dbReference type="InterPro" id="IPR001754">
    <property type="entry name" value="OMPdeCOase_dom"/>
</dbReference>
<organism evidence="14 15">
    <name type="scientific">Lentilactobacillus kisonensis F0435</name>
    <dbReference type="NCBI Taxonomy" id="797516"/>
    <lineage>
        <taxon>Bacteria</taxon>
        <taxon>Bacillati</taxon>
        <taxon>Bacillota</taxon>
        <taxon>Bacilli</taxon>
        <taxon>Lactobacillales</taxon>
        <taxon>Lactobacillaceae</taxon>
        <taxon>Lentilactobacillus</taxon>
    </lineage>
</organism>
<dbReference type="Proteomes" id="UP000005025">
    <property type="component" value="Unassembled WGS sequence"/>
</dbReference>
<dbReference type="SUPFAM" id="SSF51366">
    <property type="entry name" value="Ribulose-phoshate binding barrel"/>
    <property type="match status" value="1"/>
</dbReference>
<feature type="active site" description="Proton donor" evidence="9">
    <location>
        <position position="81"/>
    </location>
</feature>
<keyword evidence="4 9" id="KW-0210">Decarboxylase</keyword>
<dbReference type="UniPathway" id="UPA00070">
    <property type="reaction ID" value="UER00120"/>
</dbReference>
<dbReference type="InterPro" id="IPR047596">
    <property type="entry name" value="OMPdecase_bac"/>
</dbReference>
<dbReference type="InterPro" id="IPR018089">
    <property type="entry name" value="OMPdecase_AS"/>
</dbReference>
<feature type="binding site" evidence="9 11">
    <location>
        <position position="235"/>
    </location>
    <ligand>
        <name>substrate</name>
    </ligand>
</feature>
<dbReference type="AlphaFoldDB" id="H1LDP5"/>
<dbReference type="PANTHER" id="PTHR32119:SF2">
    <property type="entry name" value="OROTIDINE 5'-PHOSPHATE DECARBOXYLASE"/>
    <property type="match status" value="1"/>
</dbReference>
<evidence type="ECO:0000256" key="6">
    <source>
        <dbReference type="ARBA" id="ARBA00023239"/>
    </source>
</evidence>
<dbReference type="InterPro" id="IPR014732">
    <property type="entry name" value="OMPdecase"/>
</dbReference>
<comment type="caution">
    <text evidence="14">The sequence shown here is derived from an EMBL/GenBank/DDBJ whole genome shotgun (WGS) entry which is preliminary data.</text>
</comment>
<evidence type="ECO:0000256" key="10">
    <source>
        <dbReference type="PIRSR" id="PIRSR614732-1"/>
    </source>
</evidence>
<feature type="active site" description="For OMPdecase activity" evidence="10">
    <location>
        <position position="79"/>
    </location>
</feature>
<feature type="binding site" evidence="9 11">
    <location>
        <position position="52"/>
    </location>
    <ligand>
        <name>substrate</name>
    </ligand>
</feature>
<comment type="pathway">
    <text evidence="2 9 12">Pyrimidine metabolism; UMP biosynthesis via de novo pathway; UMP from orotate: step 2/2.</text>
</comment>
<gene>
    <name evidence="9" type="primary">pyrF</name>
    <name evidence="14" type="ORF">HMPREF9104_00720</name>
</gene>
<feature type="active site" description="For OMPdecase activity" evidence="10">
    <location>
        <position position="84"/>
    </location>
</feature>
<protein>
    <recommendedName>
        <fullName evidence="9">Orotidine 5'-phosphate decarboxylase</fullName>
        <ecNumber evidence="9">4.1.1.23</ecNumber>
    </recommendedName>
    <alternativeName>
        <fullName evidence="9">OMP decarboxylase</fullName>
        <shortName evidence="9">OMPDCase</shortName>
        <shortName evidence="9">OMPdecase</shortName>
    </alternativeName>
</protein>
<sequence length="258" mass="27963">MCAILQSRALFLQSTRRVIMRGPLIVSLDIANKEGLFKIVDQFPSDEGMTVKIGMELFYGEGPDVVRQLLARGFKVFLDLKLQDIPNTVKMGMMQIGRLGVTYTTVHALGGSEMIAAAKEGLELGSEEAGVPSPKLLAVTELTSITDDALKTEQNCRLDMVDQVVSLAKLAKKAGADGVITSPLEVSSLKQQVGDDFLYVTPGIRPANFPKDDQSRTATPKQAAEYGSSALVVGRPIIRSNDPVAAYHKLLKEWNDAN</sequence>
<dbReference type="HAMAP" id="MF_01200_B">
    <property type="entry name" value="OMPdecase_type1_B"/>
    <property type="match status" value="1"/>
</dbReference>
<dbReference type="FunFam" id="3.20.20.70:FF:000015">
    <property type="entry name" value="Orotidine 5'-phosphate decarboxylase"/>
    <property type="match status" value="1"/>
</dbReference>
<dbReference type="SMART" id="SM00934">
    <property type="entry name" value="OMPdecase"/>
    <property type="match status" value="1"/>
</dbReference>
<evidence type="ECO:0000256" key="12">
    <source>
        <dbReference type="RuleBase" id="RU000512"/>
    </source>
</evidence>
<evidence type="ECO:0000256" key="4">
    <source>
        <dbReference type="ARBA" id="ARBA00022793"/>
    </source>
</evidence>
<dbReference type="STRING" id="797516.HMPREF9104_00720"/>
<evidence type="ECO:0000256" key="9">
    <source>
        <dbReference type="HAMAP-Rule" id="MF_01200"/>
    </source>
</evidence>
<feature type="binding site" evidence="9 11">
    <location>
        <position position="205"/>
    </location>
    <ligand>
        <name>substrate</name>
    </ligand>
</feature>
<comment type="function">
    <text evidence="1 9">Catalyzes the decarboxylation of orotidine 5'-monophosphate (OMP) to uridine 5'-monophosphate (UMP).</text>
</comment>
<dbReference type="PANTHER" id="PTHR32119">
    <property type="entry name" value="OROTIDINE 5'-PHOSPHATE DECARBOXYLASE"/>
    <property type="match status" value="1"/>
</dbReference>
<reference evidence="14 15" key="1">
    <citation type="submission" date="2011-09" db="EMBL/GenBank/DDBJ databases">
        <authorList>
            <person name="Weinstock G."/>
            <person name="Sodergren E."/>
            <person name="Clifton S."/>
            <person name="Fulton L."/>
            <person name="Fulton B."/>
            <person name="Courtney L."/>
            <person name="Fronick C."/>
            <person name="Harrison M."/>
            <person name="Strong C."/>
            <person name="Farmer C."/>
            <person name="Delahaunty K."/>
            <person name="Markovic C."/>
            <person name="Hall O."/>
            <person name="Minx P."/>
            <person name="Tomlinson C."/>
            <person name="Mitreva M."/>
            <person name="Hou S."/>
            <person name="Chen J."/>
            <person name="Wollam A."/>
            <person name="Pepin K.H."/>
            <person name="Johnson M."/>
            <person name="Bhonagiri V."/>
            <person name="Zhang X."/>
            <person name="Suruliraj S."/>
            <person name="Warren W."/>
            <person name="Chinwalla A."/>
            <person name="Mardis E.R."/>
            <person name="Wilson R.K."/>
        </authorList>
    </citation>
    <scope>NUCLEOTIDE SEQUENCE [LARGE SCALE GENOMIC DNA]</scope>
    <source>
        <strain evidence="14 15">F0435</strain>
    </source>
</reference>
<dbReference type="NCBIfam" id="TIGR01740">
    <property type="entry name" value="pyrF"/>
    <property type="match status" value="1"/>
</dbReference>